<organism evidence="1 2">
    <name type="scientific">Rotaria magnacalcarata</name>
    <dbReference type="NCBI Taxonomy" id="392030"/>
    <lineage>
        <taxon>Eukaryota</taxon>
        <taxon>Metazoa</taxon>
        <taxon>Spiralia</taxon>
        <taxon>Gnathifera</taxon>
        <taxon>Rotifera</taxon>
        <taxon>Eurotatoria</taxon>
        <taxon>Bdelloidea</taxon>
        <taxon>Philodinida</taxon>
        <taxon>Philodinidae</taxon>
        <taxon>Rotaria</taxon>
    </lineage>
</organism>
<gene>
    <name evidence="1" type="ORF">SMN809_LOCUS37520</name>
</gene>
<evidence type="ECO:0000313" key="2">
    <source>
        <dbReference type="Proteomes" id="UP000676336"/>
    </source>
</evidence>
<dbReference type="AlphaFoldDB" id="A0A8S2YLE4"/>
<feature type="non-terminal residue" evidence="1">
    <location>
        <position position="1"/>
    </location>
</feature>
<protein>
    <submittedName>
        <fullName evidence="1">Uncharacterized protein</fullName>
    </submittedName>
</protein>
<name>A0A8S2YLE4_9BILA</name>
<dbReference type="Proteomes" id="UP000676336">
    <property type="component" value="Unassembled WGS sequence"/>
</dbReference>
<evidence type="ECO:0000313" key="1">
    <source>
        <dbReference type="EMBL" id="CAF4562884.1"/>
    </source>
</evidence>
<proteinExistence type="predicted"/>
<reference evidence="1" key="1">
    <citation type="submission" date="2021-02" db="EMBL/GenBank/DDBJ databases">
        <authorList>
            <person name="Nowell W R."/>
        </authorList>
    </citation>
    <scope>NUCLEOTIDE SEQUENCE</scope>
</reference>
<accession>A0A8S2YLE4</accession>
<comment type="caution">
    <text evidence="1">The sequence shown here is derived from an EMBL/GenBank/DDBJ whole genome shotgun (WGS) entry which is preliminary data.</text>
</comment>
<sequence>AHHINAHLSKLIRSYRTPLRLKIKQSTLLTVALQLLRPSVVAASTFTFISE</sequence>
<dbReference type="EMBL" id="CAJOBI010095500">
    <property type="protein sequence ID" value="CAF4562884.1"/>
    <property type="molecule type" value="Genomic_DNA"/>
</dbReference>